<dbReference type="GO" id="GO:0003676">
    <property type="term" value="F:nucleic acid binding"/>
    <property type="evidence" value="ECO:0007669"/>
    <property type="project" value="InterPro"/>
</dbReference>
<dbReference type="PROSITE" id="PS50174">
    <property type="entry name" value="G_PATCH"/>
    <property type="match status" value="1"/>
</dbReference>
<dbReference type="SMART" id="SM00443">
    <property type="entry name" value="G_patch"/>
    <property type="match status" value="1"/>
</dbReference>
<name>A0A1Y5IIV7_OSTTA</name>
<dbReference type="Proteomes" id="UP000195557">
    <property type="component" value="Unassembled WGS sequence"/>
</dbReference>
<dbReference type="EMBL" id="KZ155780">
    <property type="protein sequence ID" value="OUS47032.1"/>
    <property type="molecule type" value="Genomic_DNA"/>
</dbReference>
<protein>
    <recommendedName>
        <fullName evidence="2">G-patch domain-containing protein</fullName>
    </recommendedName>
</protein>
<dbReference type="AlphaFoldDB" id="A0A1Y5IIV7"/>
<feature type="compositionally biased region" description="Basic and acidic residues" evidence="1">
    <location>
        <begin position="64"/>
        <end position="78"/>
    </location>
</feature>
<feature type="compositionally biased region" description="Acidic residues" evidence="1">
    <location>
        <begin position="39"/>
        <end position="57"/>
    </location>
</feature>
<dbReference type="eggNOG" id="KOG2184">
    <property type="taxonomic scope" value="Eukaryota"/>
</dbReference>
<dbReference type="Pfam" id="PF01585">
    <property type="entry name" value="G-patch"/>
    <property type="match status" value="1"/>
</dbReference>
<dbReference type="PANTHER" id="PTHR47423:SF2">
    <property type="entry name" value="PROTEIN SQS1"/>
    <property type="match status" value="1"/>
</dbReference>
<gene>
    <name evidence="3" type="ORF">BE221DRAFT_9085</name>
</gene>
<organism evidence="3">
    <name type="scientific">Ostreococcus tauri</name>
    <name type="common">Marine green alga</name>
    <dbReference type="NCBI Taxonomy" id="70448"/>
    <lineage>
        <taxon>Eukaryota</taxon>
        <taxon>Viridiplantae</taxon>
        <taxon>Chlorophyta</taxon>
        <taxon>Mamiellophyceae</taxon>
        <taxon>Mamiellales</taxon>
        <taxon>Bathycoccaceae</taxon>
        <taxon>Ostreococcus</taxon>
    </lineage>
</organism>
<reference evidence="3" key="1">
    <citation type="submission" date="2017-04" db="EMBL/GenBank/DDBJ databases">
        <title>Population genomics of picophytoplankton unveils novel chromosome hypervariability.</title>
        <authorList>
            <consortium name="DOE Joint Genome Institute"/>
            <person name="Blanc-Mathieu R."/>
            <person name="Krasovec M."/>
            <person name="Hebrard M."/>
            <person name="Yau S."/>
            <person name="Desgranges E."/>
            <person name="Martin J."/>
            <person name="Schackwitz W."/>
            <person name="Kuo A."/>
            <person name="Salin G."/>
            <person name="Donnadieu C."/>
            <person name="Desdevises Y."/>
            <person name="Sanchez-Ferandin S."/>
            <person name="Moreau H."/>
            <person name="Rivals E."/>
            <person name="Grigoriev I.V."/>
            <person name="Grimsley N."/>
            <person name="Eyre-Walker A."/>
            <person name="Piganeau G."/>
        </authorList>
    </citation>
    <scope>NUCLEOTIDE SEQUENCE [LARGE SCALE GENOMIC DNA]</scope>
    <source>
        <strain evidence="3">RCC 1115</strain>
    </source>
</reference>
<feature type="region of interest" description="Disordered" evidence="1">
    <location>
        <begin position="258"/>
        <end position="281"/>
    </location>
</feature>
<evidence type="ECO:0000313" key="3">
    <source>
        <dbReference type="EMBL" id="OUS47032.1"/>
    </source>
</evidence>
<sequence>MFAALAASEDDDDGDLCSVDDRYRDAQSASSSSSSSSAVEEDNSSSSDDDDDDDDDAPLWRWSTGRDDGVDRRVDSQRASRPKLAPGEKRTLRKLSVAAKRAERARRDGFDPRDALEVMRAVVESGKSVRIVCAKRGWVAKAQGRVIGRLARALGVRAESRARAKRKTYVIERVDGESEIPSDGSEKMLEIESVCAAPMTREEYLASDERRARLEKRSAGLQKQRGRKKDRGRRWRYEDDETSKRDDVIDFERARIDSTRVGGESTPSAAGRSASDGMGAFEAHTRGFGSRILARFGFKPGSGLGRENQGIVEPLSAETRAKRAGLGA</sequence>
<evidence type="ECO:0000256" key="1">
    <source>
        <dbReference type="SAM" id="MobiDB-lite"/>
    </source>
</evidence>
<accession>A0A1Y5IIV7</accession>
<feature type="compositionally biased region" description="Low complexity" evidence="1">
    <location>
        <begin position="26"/>
        <end position="38"/>
    </location>
</feature>
<dbReference type="PANTHER" id="PTHR47423">
    <property type="entry name" value="G-PATCH DOMAIN CONTAINING PROTEIN"/>
    <property type="match status" value="1"/>
</dbReference>
<feature type="region of interest" description="Disordered" evidence="1">
    <location>
        <begin position="215"/>
        <end position="239"/>
    </location>
</feature>
<feature type="compositionally biased region" description="Basic residues" evidence="1">
    <location>
        <begin position="224"/>
        <end position="234"/>
    </location>
</feature>
<feature type="domain" description="G-patch" evidence="2">
    <location>
        <begin position="285"/>
        <end position="328"/>
    </location>
</feature>
<proteinExistence type="predicted"/>
<feature type="region of interest" description="Disordered" evidence="1">
    <location>
        <begin position="1"/>
        <end position="91"/>
    </location>
</feature>
<evidence type="ECO:0000259" key="2">
    <source>
        <dbReference type="PROSITE" id="PS50174"/>
    </source>
</evidence>
<dbReference type="InterPro" id="IPR000467">
    <property type="entry name" value="G_patch_dom"/>
</dbReference>